<feature type="region of interest" description="Disordered" evidence="2">
    <location>
        <begin position="461"/>
        <end position="493"/>
    </location>
</feature>
<proteinExistence type="inferred from homology"/>
<feature type="compositionally biased region" description="Low complexity" evidence="2">
    <location>
        <begin position="389"/>
        <end position="401"/>
    </location>
</feature>
<feature type="compositionally biased region" description="Low complexity" evidence="2">
    <location>
        <begin position="464"/>
        <end position="477"/>
    </location>
</feature>
<dbReference type="PANTHER" id="PTHR48104">
    <property type="entry name" value="METACASPASE-4"/>
    <property type="match status" value="1"/>
</dbReference>
<dbReference type="GO" id="GO:0006508">
    <property type="term" value="P:proteolysis"/>
    <property type="evidence" value="ECO:0007669"/>
    <property type="project" value="TreeGrafter"/>
</dbReference>
<feature type="compositionally biased region" description="Low complexity" evidence="2">
    <location>
        <begin position="220"/>
        <end position="236"/>
    </location>
</feature>
<evidence type="ECO:0000256" key="2">
    <source>
        <dbReference type="SAM" id="MobiDB-lite"/>
    </source>
</evidence>
<keyword evidence="3" id="KW-0812">Transmembrane</keyword>
<comment type="similarity">
    <text evidence="1">Belongs to the peptidase C14B family.</text>
</comment>
<name>D6RPH4_COPC7</name>
<dbReference type="InterPro" id="IPR050452">
    <property type="entry name" value="Metacaspase"/>
</dbReference>
<feature type="region of interest" description="Disordered" evidence="2">
    <location>
        <begin position="141"/>
        <end position="179"/>
    </location>
</feature>
<dbReference type="Proteomes" id="UP000001861">
    <property type="component" value="Unassembled WGS sequence"/>
</dbReference>
<dbReference type="OrthoDB" id="3223806at2759"/>
<evidence type="ECO:0000313" key="4">
    <source>
        <dbReference type="EMBL" id="EFI26977.1"/>
    </source>
</evidence>
<dbReference type="InParanoid" id="D6RPH4"/>
<dbReference type="HOGENOM" id="CLU_514837_0_0_1"/>
<dbReference type="EMBL" id="AACS02000009">
    <property type="protein sequence ID" value="EFI26977.1"/>
    <property type="molecule type" value="Genomic_DNA"/>
</dbReference>
<dbReference type="KEGG" id="cci:CC1G_15112"/>
<dbReference type="GO" id="GO:0004197">
    <property type="term" value="F:cysteine-type endopeptidase activity"/>
    <property type="evidence" value="ECO:0007669"/>
    <property type="project" value="TreeGrafter"/>
</dbReference>
<keyword evidence="3" id="KW-1133">Transmembrane helix</keyword>
<dbReference type="AlphaFoldDB" id="D6RPH4"/>
<feature type="region of interest" description="Disordered" evidence="2">
    <location>
        <begin position="383"/>
        <end position="419"/>
    </location>
</feature>
<organism evidence="4 5">
    <name type="scientific">Coprinopsis cinerea (strain Okayama-7 / 130 / ATCC MYA-4618 / FGSC 9003)</name>
    <name type="common">Inky cap fungus</name>
    <name type="synonym">Hormographiella aspergillata</name>
    <dbReference type="NCBI Taxonomy" id="240176"/>
    <lineage>
        <taxon>Eukaryota</taxon>
        <taxon>Fungi</taxon>
        <taxon>Dikarya</taxon>
        <taxon>Basidiomycota</taxon>
        <taxon>Agaricomycotina</taxon>
        <taxon>Agaricomycetes</taxon>
        <taxon>Agaricomycetidae</taxon>
        <taxon>Agaricales</taxon>
        <taxon>Agaricineae</taxon>
        <taxon>Psathyrellaceae</taxon>
        <taxon>Coprinopsis</taxon>
    </lineage>
</organism>
<dbReference type="GeneID" id="9378314"/>
<feature type="region of interest" description="Disordered" evidence="2">
    <location>
        <begin position="220"/>
        <end position="250"/>
    </location>
</feature>
<keyword evidence="3" id="KW-0472">Membrane</keyword>
<evidence type="ECO:0000256" key="3">
    <source>
        <dbReference type="SAM" id="Phobius"/>
    </source>
</evidence>
<comment type="caution">
    <text evidence="4">The sequence shown here is derived from an EMBL/GenBank/DDBJ whole genome shotgun (WGS) entry which is preliminary data.</text>
</comment>
<evidence type="ECO:0000313" key="5">
    <source>
        <dbReference type="Proteomes" id="UP000001861"/>
    </source>
</evidence>
<evidence type="ECO:0000256" key="1">
    <source>
        <dbReference type="ARBA" id="ARBA00009005"/>
    </source>
</evidence>
<gene>
    <name evidence="4" type="ORF">CC1G_15112</name>
</gene>
<feature type="transmembrane region" description="Helical" evidence="3">
    <location>
        <begin position="39"/>
        <end position="63"/>
    </location>
</feature>
<dbReference type="RefSeq" id="XP_002910471.1">
    <property type="nucleotide sequence ID" value="XM_002910425.1"/>
</dbReference>
<reference evidence="4 5" key="1">
    <citation type="journal article" date="2010" name="Proc. Natl. Acad. Sci. U.S.A.">
        <title>Insights into evolution of multicellular fungi from the assembled chromosomes of the mushroom Coprinopsis cinerea (Coprinus cinereus).</title>
        <authorList>
            <person name="Stajich J.E."/>
            <person name="Wilke S.K."/>
            <person name="Ahren D."/>
            <person name="Au C.H."/>
            <person name="Birren B.W."/>
            <person name="Borodovsky M."/>
            <person name="Burns C."/>
            <person name="Canback B."/>
            <person name="Casselton L.A."/>
            <person name="Cheng C.K."/>
            <person name="Deng J."/>
            <person name="Dietrich F.S."/>
            <person name="Fargo D.C."/>
            <person name="Farman M.L."/>
            <person name="Gathman A.C."/>
            <person name="Goldberg J."/>
            <person name="Guigo R."/>
            <person name="Hoegger P.J."/>
            <person name="Hooker J.B."/>
            <person name="Huggins A."/>
            <person name="James T.Y."/>
            <person name="Kamada T."/>
            <person name="Kilaru S."/>
            <person name="Kodira C."/>
            <person name="Kues U."/>
            <person name="Kupfer D."/>
            <person name="Kwan H.S."/>
            <person name="Lomsadze A."/>
            <person name="Li W."/>
            <person name="Lilly W.W."/>
            <person name="Ma L.J."/>
            <person name="Mackey A.J."/>
            <person name="Manning G."/>
            <person name="Martin F."/>
            <person name="Muraguchi H."/>
            <person name="Natvig D.O."/>
            <person name="Palmerini H."/>
            <person name="Ramesh M.A."/>
            <person name="Rehmeyer C.J."/>
            <person name="Roe B.A."/>
            <person name="Shenoy N."/>
            <person name="Stanke M."/>
            <person name="Ter-Hovhannisyan V."/>
            <person name="Tunlid A."/>
            <person name="Velagapudi R."/>
            <person name="Vision T.J."/>
            <person name="Zeng Q."/>
            <person name="Zolan M.E."/>
            <person name="Pukkila P.J."/>
        </authorList>
    </citation>
    <scope>NUCLEOTIDE SEQUENCE [LARGE SCALE GENOMIC DNA]</scope>
    <source>
        <strain evidence="5">Okayama-7 / 130 / ATCC MYA-4618 / FGSC 9003</strain>
    </source>
</reference>
<dbReference type="VEuPathDB" id="FungiDB:CC1G_15112"/>
<feature type="region of interest" description="Disordered" evidence="2">
    <location>
        <begin position="263"/>
        <end position="368"/>
    </location>
</feature>
<feature type="compositionally biased region" description="Polar residues" evidence="2">
    <location>
        <begin position="327"/>
        <end position="347"/>
    </location>
</feature>
<protein>
    <submittedName>
        <fullName evidence="4">Uncharacterized protein</fullName>
    </submittedName>
</protein>
<dbReference type="Gene3D" id="3.40.50.12660">
    <property type="match status" value="1"/>
</dbReference>
<keyword evidence="5" id="KW-1185">Reference proteome</keyword>
<sequence>MSLLTSLTIHSWALRSPRYHFRPRGCCDADRVATLLRLLTAGCLCCIAVGFVFYCGSIGVIITSGPNRPHTLRDDTTRLVASTHTHDKARMKIIKFVTTTSKRISRHASLVVQNINRHRPALLAQGAVVESNEQIVEDVGERDDAEGWEKGTESRVQGDVKHREQGCEKDSEAEDQGVGKGIEAAREVVEIAEKLRDECVEHTVYAGRRRALLIGIQFYQDQPSPSSQPKSQTSTDGQPTTNSHGMAPEGSAVAGIREGDAAPATRGVIPPIADPVPPLPLSDGHLTSTSPSPSTVPVTTSISSSTPAMATGTSATVSAKSPGPASTPKTTTHQDAVQTLSRTATSLTSVTPPPPRTGTSTSKDLAASSTTLVSKAKAAGTKLASSVASIGRSSGTTTSTGPEVANSGHKKAASSASSEAVEGVSELDELKGCHNDVADMRKVLIELYAYKPEDIIVMLDQPASPWSSDPSSSSPDSNQPETNEKNFTGADRSLVPTKDNILRELERFTEDVKAGDRLFFFCASVCLSC</sequence>
<feature type="compositionally biased region" description="Basic and acidic residues" evidence="2">
    <location>
        <begin position="145"/>
        <end position="170"/>
    </location>
</feature>
<dbReference type="PANTHER" id="PTHR48104:SF30">
    <property type="entry name" value="METACASPASE-1"/>
    <property type="match status" value="1"/>
</dbReference>
<accession>D6RPH4</accession>
<feature type="compositionally biased region" description="Low complexity" evidence="2">
    <location>
        <begin position="287"/>
        <end position="307"/>
    </location>
</feature>
<dbReference type="GO" id="GO:0005737">
    <property type="term" value="C:cytoplasm"/>
    <property type="evidence" value="ECO:0007669"/>
    <property type="project" value="TreeGrafter"/>
</dbReference>